<reference evidence="2" key="1">
    <citation type="journal article" date="2022" name="Mol. Ecol. Resour.">
        <title>The genomes of chicory, endive, great burdock and yacon provide insights into Asteraceae palaeo-polyploidization history and plant inulin production.</title>
        <authorList>
            <person name="Fan W."/>
            <person name="Wang S."/>
            <person name="Wang H."/>
            <person name="Wang A."/>
            <person name="Jiang F."/>
            <person name="Liu H."/>
            <person name="Zhao H."/>
            <person name="Xu D."/>
            <person name="Zhang Y."/>
        </authorList>
    </citation>
    <scope>NUCLEOTIDE SEQUENCE [LARGE SCALE GENOMIC DNA]</scope>
    <source>
        <strain evidence="2">cv. Niubang</strain>
    </source>
</reference>
<comment type="caution">
    <text evidence="1">The sequence shown here is derived from an EMBL/GenBank/DDBJ whole genome shotgun (WGS) entry which is preliminary data.</text>
</comment>
<accession>A0ACB9DPI4</accession>
<name>A0ACB9DPI4_ARCLA</name>
<reference evidence="1 2" key="2">
    <citation type="journal article" date="2022" name="Mol. Ecol. Resour.">
        <title>The genomes of chicory, endive, great burdock and yacon provide insights into Asteraceae paleo-polyploidization history and plant inulin production.</title>
        <authorList>
            <person name="Fan W."/>
            <person name="Wang S."/>
            <person name="Wang H."/>
            <person name="Wang A."/>
            <person name="Jiang F."/>
            <person name="Liu H."/>
            <person name="Zhao H."/>
            <person name="Xu D."/>
            <person name="Zhang Y."/>
        </authorList>
    </citation>
    <scope>NUCLEOTIDE SEQUENCE [LARGE SCALE GENOMIC DNA]</scope>
    <source>
        <strain evidence="2">cv. Niubang</strain>
    </source>
</reference>
<dbReference type="Proteomes" id="UP001055879">
    <property type="component" value="Linkage Group LG03"/>
</dbReference>
<gene>
    <name evidence="1" type="ORF">L6452_11763</name>
</gene>
<proteinExistence type="predicted"/>
<keyword evidence="2" id="KW-1185">Reference proteome</keyword>
<evidence type="ECO:0000313" key="2">
    <source>
        <dbReference type="Proteomes" id="UP001055879"/>
    </source>
</evidence>
<organism evidence="1 2">
    <name type="scientific">Arctium lappa</name>
    <name type="common">Greater burdock</name>
    <name type="synonym">Lappa major</name>
    <dbReference type="NCBI Taxonomy" id="4217"/>
    <lineage>
        <taxon>Eukaryota</taxon>
        <taxon>Viridiplantae</taxon>
        <taxon>Streptophyta</taxon>
        <taxon>Embryophyta</taxon>
        <taxon>Tracheophyta</taxon>
        <taxon>Spermatophyta</taxon>
        <taxon>Magnoliopsida</taxon>
        <taxon>eudicotyledons</taxon>
        <taxon>Gunneridae</taxon>
        <taxon>Pentapetalae</taxon>
        <taxon>asterids</taxon>
        <taxon>campanulids</taxon>
        <taxon>Asterales</taxon>
        <taxon>Asteraceae</taxon>
        <taxon>Carduoideae</taxon>
        <taxon>Cardueae</taxon>
        <taxon>Arctiinae</taxon>
        <taxon>Arctium</taxon>
    </lineage>
</organism>
<sequence>MVNLKGIIGGFTAQYPNIEDSDAITLTDSPLFSPIHTKVLSTLMILFQDPIKTPLKFKPISCSSIL</sequence>
<dbReference type="EMBL" id="CM042049">
    <property type="protein sequence ID" value="KAI3748589.1"/>
    <property type="molecule type" value="Genomic_DNA"/>
</dbReference>
<evidence type="ECO:0000313" key="1">
    <source>
        <dbReference type="EMBL" id="KAI3748589.1"/>
    </source>
</evidence>
<protein>
    <submittedName>
        <fullName evidence="1">Uncharacterized protein</fullName>
    </submittedName>
</protein>